<comment type="function">
    <text evidence="3">RNA chaperone that binds small regulatory RNA (sRNAs) and mRNAs to facilitate mRNA translational regulation in response to envelope stress, environmental stress and changes in metabolite concentrations. Also binds with high specificity to tRNAs.</text>
</comment>
<dbReference type="HAMAP" id="MF_00436">
    <property type="entry name" value="Hfq"/>
    <property type="match status" value="1"/>
</dbReference>
<dbReference type="InterPro" id="IPR047575">
    <property type="entry name" value="Sm"/>
</dbReference>
<dbReference type="Pfam" id="PF17209">
    <property type="entry name" value="Hfq"/>
    <property type="match status" value="1"/>
</dbReference>
<protein>
    <recommendedName>
        <fullName evidence="3">RNA-binding protein Hfq</fullName>
    </recommendedName>
</protein>
<dbReference type="Gene3D" id="2.30.30.100">
    <property type="match status" value="1"/>
</dbReference>
<dbReference type="GO" id="GO:0003723">
    <property type="term" value="F:RNA binding"/>
    <property type="evidence" value="ECO:0007669"/>
    <property type="project" value="UniProtKB-UniRule"/>
</dbReference>
<evidence type="ECO:0000256" key="2">
    <source>
        <dbReference type="ARBA" id="ARBA00023016"/>
    </source>
</evidence>
<proteinExistence type="inferred from homology"/>
<sequence>MSTETENTHPQSDFLNAMRKERKTVQVYLVNGIRLVGRIESFDQFVVMLQTPTGVQAIYKRAISTVQIDTGTRPAPRPRDESSSSNPVVSTRKRRLTTSPHSE</sequence>
<dbReference type="CDD" id="cd01716">
    <property type="entry name" value="Hfq"/>
    <property type="match status" value="1"/>
</dbReference>
<evidence type="ECO:0000256" key="3">
    <source>
        <dbReference type="HAMAP-Rule" id="MF_00436"/>
    </source>
</evidence>
<dbReference type="GO" id="GO:0043487">
    <property type="term" value="P:regulation of RNA stability"/>
    <property type="evidence" value="ECO:0007669"/>
    <property type="project" value="TreeGrafter"/>
</dbReference>
<dbReference type="GO" id="GO:0045974">
    <property type="term" value="P:regulation of translation, ncRNA-mediated"/>
    <property type="evidence" value="ECO:0007669"/>
    <property type="project" value="TreeGrafter"/>
</dbReference>
<keyword evidence="7" id="KW-1185">Reference proteome</keyword>
<dbReference type="Proteomes" id="UP000270342">
    <property type="component" value="Unassembled WGS sequence"/>
</dbReference>
<dbReference type="NCBIfam" id="TIGR02383">
    <property type="entry name" value="Hfq"/>
    <property type="match status" value="1"/>
</dbReference>
<evidence type="ECO:0000256" key="1">
    <source>
        <dbReference type="ARBA" id="ARBA00022884"/>
    </source>
</evidence>
<organism evidence="6 7">
    <name type="scientific">Pararobbsia silviterrae</name>
    <dbReference type="NCBI Taxonomy" id="1792498"/>
    <lineage>
        <taxon>Bacteria</taxon>
        <taxon>Pseudomonadati</taxon>
        <taxon>Pseudomonadota</taxon>
        <taxon>Betaproteobacteria</taxon>
        <taxon>Burkholderiales</taxon>
        <taxon>Burkholderiaceae</taxon>
        <taxon>Pararobbsia</taxon>
    </lineage>
</organism>
<dbReference type="GO" id="GO:0006355">
    <property type="term" value="P:regulation of DNA-templated transcription"/>
    <property type="evidence" value="ECO:0007669"/>
    <property type="project" value="InterPro"/>
</dbReference>
<comment type="caution">
    <text evidence="6">The sequence shown here is derived from an EMBL/GenBank/DDBJ whole genome shotgun (WGS) entry which is preliminary data.</text>
</comment>
<dbReference type="PANTHER" id="PTHR34772:SF1">
    <property type="entry name" value="RNA-BINDING PROTEIN HFQ"/>
    <property type="match status" value="1"/>
</dbReference>
<name>A0A494YGX4_9BURK</name>
<feature type="region of interest" description="Disordered" evidence="4">
    <location>
        <begin position="65"/>
        <end position="103"/>
    </location>
</feature>
<dbReference type="RefSeq" id="WP_121084009.1">
    <property type="nucleotide sequence ID" value="NZ_RBZU01000001.1"/>
</dbReference>
<keyword evidence="2 3" id="KW-0346">Stress response</keyword>
<dbReference type="InterPro" id="IPR005001">
    <property type="entry name" value="Hfq"/>
</dbReference>
<comment type="similarity">
    <text evidence="3">Belongs to the Hfq family.</text>
</comment>
<dbReference type="PROSITE" id="PS52002">
    <property type="entry name" value="SM"/>
    <property type="match status" value="1"/>
</dbReference>
<dbReference type="SUPFAM" id="SSF50182">
    <property type="entry name" value="Sm-like ribonucleoproteins"/>
    <property type="match status" value="1"/>
</dbReference>
<dbReference type="PANTHER" id="PTHR34772">
    <property type="entry name" value="RNA-BINDING PROTEIN HFQ"/>
    <property type="match status" value="1"/>
</dbReference>
<comment type="subunit">
    <text evidence="3">Homohexamer.</text>
</comment>
<evidence type="ECO:0000313" key="7">
    <source>
        <dbReference type="Proteomes" id="UP000270342"/>
    </source>
</evidence>
<gene>
    <name evidence="3 6" type="primary">hfq</name>
    <name evidence="6" type="ORF">D7S86_05175</name>
</gene>
<dbReference type="AlphaFoldDB" id="A0A494YGX4"/>
<dbReference type="GO" id="GO:0005829">
    <property type="term" value="C:cytosol"/>
    <property type="evidence" value="ECO:0007669"/>
    <property type="project" value="TreeGrafter"/>
</dbReference>
<evidence type="ECO:0000256" key="4">
    <source>
        <dbReference type="SAM" id="MobiDB-lite"/>
    </source>
</evidence>
<accession>A0A494YGX4</accession>
<dbReference type="EMBL" id="RBZU01000001">
    <property type="protein sequence ID" value="RKP59277.1"/>
    <property type="molecule type" value="Genomic_DNA"/>
</dbReference>
<keyword evidence="1 3" id="KW-0694">RNA-binding</keyword>
<dbReference type="OrthoDB" id="8970554at2"/>
<evidence type="ECO:0000313" key="6">
    <source>
        <dbReference type="EMBL" id="RKP59277.1"/>
    </source>
</evidence>
<evidence type="ECO:0000259" key="5">
    <source>
        <dbReference type="PROSITE" id="PS52002"/>
    </source>
</evidence>
<feature type="domain" description="Sm" evidence="5">
    <location>
        <begin position="12"/>
        <end position="72"/>
    </location>
</feature>
<reference evidence="6 7" key="1">
    <citation type="submission" date="2018-10" db="EMBL/GenBank/DDBJ databases">
        <title>Robbsia sp. DHC34, isolated from soil.</title>
        <authorList>
            <person name="Gao Z.-H."/>
            <person name="Qiu L.-H."/>
        </authorList>
    </citation>
    <scope>NUCLEOTIDE SEQUENCE [LARGE SCALE GENOMIC DNA]</scope>
    <source>
        <strain evidence="6 7">DHC34</strain>
    </source>
</reference>
<dbReference type="InterPro" id="IPR010920">
    <property type="entry name" value="LSM_dom_sf"/>
</dbReference>